<organism evidence="1">
    <name type="scientific">Siphoviridae sp. ctM5A27</name>
    <dbReference type="NCBI Taxonomy" id="2825459"/>
    <lineage>
        <taxon>Viruses</taxon>
        <taxon>Duplodnaviria</taxon>
        <taxon>Heunggongvirae</taxon>
        <taxon>Uroviricota</taxon>
        <taxon>Caudoviricetes</taxon>
    </lineage>
</organism>
<name>A0A8S5PFD4_9CAUD</name>
<proteinExistence type="predicted"/>
<evidence type="ECO:0000313" key="1">
    <source>
        <dbReference type="EMBL" id="DAE05690.1"/>
    </source>
</evidence>
<reference evidence="1" key="1">
    <citation type="journal article" date="2021" name="Proc. Natl. Acad. Sci. U.S.A.">
        <title>A Catalog of Tens of Thousands of Viruses from Human Metagenomes Reveals Hidden Associations with Chronic Diseases.</title>
        <authorList>
            <person name="Tisza M.J."/>
            <person name="Buck C.B."/>
        </authorList>
    </citation>
    <scope>NUCLEOTIDE SEQUENCE</scope>
    <source>
        <strain evidence="1">CtM5A27</strain>
    </source>
</reference>
<accession>A0A8S5PFD4</accession>
<sequence>MKTSDKEKVAKTLSEASVKIKVGMFRFKVKPLTFMQIYEMGVFGNSIKEPTWKEGDMMNIIPLLFEHSETARLMSEIFIVCAFRKKWARKVWGRYIRKHLDIMAFNKLVKFISGSFNANFFLTSITFLTQTKIMTEPKTTPRGQQSEQ</sequence>
<protein>
    <submittedName>
        <fullName evidence="1">Uncharacterized protein</fullName>
    </submittedName>
</protein>
<dbReference type="EMBL" id="BK015415">
    <property type="protein sequence ID" value="DAE05690.1"/>
    <property type="molecule type" value="Genomic_DNA"/>
</dbReference>